<dbReference type="Pfam" id="PF01896">
    <property type="entry name" value="DNA_primase_S"/>
    <property type="match status" value="1"/>
</dbReference>
<reference evidence="10 11" key="2">
    <citation type="submission" date="2018-11" db="EMBL/GenBank/DDBJ databases">
        <authorList>
            <consortium name="Pathogen Informatics"/>
        </authorList>
    </citation>
    <scope>NUCLEOTIDE SEQUENCE [LARGE SCALE GENOMIC DNA]</scope>
</reference>
<proteinExistence type="inferred from homology"/>
<evidence type="ECO:0000256" key="8">
    <source>
        <dbReference type="ARBA" id="ARBA00022723"/>
    </source>
</evidence>
<evidence type="ECO:0000256" key="2">
    <source>
        <dbReference type="ARBA" id="ARBA00021278"/>
    </source>
</evidence>
<keyword evidence="6" id="KW-0548">Nucleotidyltransferase</keyword>
<dbReference type="WBParaSite" id="GPUH_0000389901-mRNA-1">
    <property type="protein sequence ID" value="GPUH_0000389901-mRNA-1"/>
    <property type="gene ID" value="GPUH_0000389901"/>
</dbReference>
<sequence length="222" mass="26346">MADFDESLLLQTLPEYYRRHFPTKTLYKWLSYGRNPSAYFQLRELAFILENDVHVRFRSFNDCAEFERELRRANPRKLDIGAVYNHKPRDNKKFADFRAVERELVFDIDLTDYDEIRTCCTEAKVCEKCWRWLSIAVDVLDFLLKKHFGFRHRLWVFSGRRGIHCWVADAIARKLQNAGRSAVAEYLSVIVVRIHDKYKSSNFSYLIKIASNSRVYRVGASQ</sequence>
<name>A0A183D5A1_9BILA</name>
<dbReference type="GO" id="GO:0005658">
    <property type="term" value="C:alpha DNA polymerase:primase complex"/>
    <property type="evidence" value="ECO:0007669"/>
    <property type="project" value="UniProtKB-ARBA"/>
</dbReference>
<evidence type="ECO:0000313" key="11">
    <source>
        <dbReference type="Proteomes" id="UP000271098"/>
    </source>
</evidence>
<dbReference type="Proteomes" id="UP000271098">
    <property type="component" value="Unassembled WGS sequence"/>
</dbReference>
<dbReference type="GO" id="GO:0003899">
    <property type="term" value="F:DNA-directed RNA polymerase activity"/>
    <property type="evidence" value="ECO:0007669"/>
    <property type="project" value="InterPro"/>
</dbReference>
<evidence type="ECO:0000256" key="1">
    <source>
        <dbReference type="ARBA" id="ARBA00009762"/>
    </source>
</evidence>
<comment type="similarity">
    <text evidence="1">Belongs to the eukaryotic-type primase small subunit family.</text>
</comment>
<keyword evidence="4" id="KW-0639">Primosome</keyword>
<gene>
    <name evidence="10" type="ORF">GPUH_LOCUS3894</name>
</gene>
<dbReference type="InterPro" id="IPR014052">
    <property type="entry name" value="DNA_primase_ssu_euk/arc"/>
</dbReference>
<dbReference type="EMBL" id="UYRT01006964">
    <property type="protein sequence ID" value="VDK41420.1"/>
    <property type="molecule type" value="Genomic_DNA"/>
</dbReference>
<evidence type="ECO:0000256" key="4">
    <source>
        <dbReference type="ARBA" id="ARBA00022515"/>
    </source>
</evidence>
<organism evidence="12">
    <name type="scientific">Gongylonema pulchrum</name>
    <dbReference type="NCBI Taxonomy" id="637853"/>
    <lineage>
        <taxon>Eukaryota</taxon>
        <taxon>Metazoa</taxon>
        <taxon>Ecdysozoa</taxon>
        <taxon>Nematoda</taxon>
        <taxon>Chromadorea</taxon>
        <taxon>Rhabditida</taxon>
        <taxon>Spirurina</taxon>
        <taxon>Spiruromorpha</taxon>
        <taxon>Spiruroidea</taxon>
        <taxon>Gongylonematidae</taxon>
        <taxon>Gongylonema</taxon>
    </lineage>
</organism>
<dbReference type="CDD" id="cd04860">
    <property type="entry name" value="AE_Prim_S"/>
    <property type="match status" value="1"/>
</dbReference>
<dbReference type="PANTHER" id="PTHR10536">
    <property type="entry name" value="DNA PRIMASE SMALL SUBUNIT"/>
    <property type="match status" value="1"/>
</dbReference>
<keyword evidence="7" id="KW-0235">DNA replication</keyword>
<dbReference type="InterPro" id="IPR002755">
    <property type="entry name" value="DNA_primase_S"/>
</dbReference>
<evidence type="ECO:0000313" key="12">
    <source>
        <dbReference type="WBParaSite" id="GPUH_0000389901-mRNA-1"/>
    </source>
</evidence>
<evidence type="ECO:0000256" key="9">
    <source>
        <dbReference type="ARBA" id="ARBA00023163"/>
    </source>
</evidence>
<evidence type="ECO:0000256" key="6">
    <source>
        <dbReference type="ARBA" id="ARBA00022695"/>
    </source>
</evidence>
<keyword evidence="5" id="KW-0808">Transferase</keyword>
<protein>
    <recommendedName>
        <fullName evidence="2">DNA primase small subunit</fullName>
    </recommendedName>
</protein>
<evidence type="ECO:0000256" key="5">
    <source>
        <dbReference type="ARBA" id="ARBA00022679"/>
    </source>
</evidence>
<accession>A0A183D5A1</accession>
<keyword evidence="9" id="KW-0804">Transcription</keyword>
<keyword evidence="11" id="KW-1185">Reference proteome</keyword>
<dbReference type="Gene3D" id="3.90.920.10">
    <property type="entry name" value="DNA primase, PRIM domain"/>
    <property type="match status" value="1"/>
</dbReference>
<dbReference type="SUPFAM" id="SSF56747">
    <property type="entry name" value="Prim-pol domain"/>
    <property type="match status" value="1"/>
</dbReference>
<evidence type="ECO:0000256" key="7">
    <source>
        <dbReference type="ARBA" id="ARBA00022705"/>
    </source>
</evidence>
<reference evidence="12" key="1">
    <citation type="submission" date="2016-06" db="UniProtKB">
        <authorList>
            <consortium name="WormBaseParasite"/>
        </authorList>
    </citation>
    <scope>IDENTIFICATION</scope>
</reference>
<keyword evidence="3" id="KW-0240">DNA-directed RNA polymerase</keyword>
<evidence type="ECO:0000313" key="10">
    <source>
        <dbReference type="EMBL" id="VDK41420.1"/>
    </source>
</evidence>
<dbReference type="GO" id="GO:0046872">
    <property type="term" value="F:metal ion binding"/>
    <property type="evidence" value="ECO:0007669"/>
    <property type="project" value="UniProtKB-KW"/>
</dbReference>
<dbReference type="AlphaFoldDB" id="A0A183D5A1"/>
<dbReference type="GO" id="GO:0006269">
    <property type="term" value="P:DNA replication, synthesis of primer"/>
    <property type="evidence" value="ECO:0007669"/>
    <property type="project" value="UniProtKB-KW"/>
</dbReference>
<evidence type="ECO:0000256" key="3">
    <source>
        <dbReference type="ARBA" id="ARBA00022478"/>
    </source>
</evidence>
<keyword evidence="8" id="KW-0479">Metal-binding</keyword>
<dbReference type="OrthoDB" id="19606at2759"/>